<feature type="chain" id="PRO_5044860727" description="J domain-containing protein" evidence="8">
    <location>
        <begin position="39"/>
        <end position="430"/>
    </location>
</feature>
<dbReference type="Gene3D" id="1.10.287.110">
    <property type="entry name" value="DnaJ domain"/>
    <property type="match status" value="1"/>
</dbReference>
<evidence type="ECO:0000313" key="10">
    <source>
        <dbReference type="EMBL" id="KAL3792105.1"/>
    </source>
</evidence>
<feature type="domain" description="J" evidence="9">
    <location>
        <begin position="89"/>
        <end position="159"/>
    </location>
</feature>
<dbReference type="PROSITE" id="PS00636">
    <property type="entry name" value="DNAJ_1"/>
    <property type="match status" value="1"/>
</dbReference>
<dbReference type="InterPro" id="IPR036869">
    <property type="entry name" value="J_dom_sf"/>
</dbReference>
<evidence type="ECO:0000313" key="11">
    <source>
        <dbReference type="Proteomes" id="UP001516023"/>
    </source>
</evidence>
<keyword evidence="4 7" id="KW-0472">Membrane</keyword>
<feature type="region of interest" description="Disordered" evidence="6">
    <location>
        <begin position="42"/>
        <end position="74"/>
    </location>
</feature>
<dbReference type="EMBL" id="JABMIG020000105">
    <property type="protein sequence ID" value="KAL3792105.1"/>
    <property type="molecule type" value="Genomic_DNA"/>
</dbReference>
<dbReference type="InterPro" id="IPR018253">
    <property type="entry name" value="DnaJ_domain_CS"/>
</dbReference>
<dbReference type="AlphaFoldDB" id="A0ABD3Q1C8"/>
<evidence type="ECO:0000256" key="7">
    <source>
        <dbReference type="SAM" id="Phobius"/>
    </source>
</evidence>
<dbReference type="InterPro" id="IPR001623">
    <property type="entry name" value="DnaJ_domain"/>
</dbReference>
<proteinExistence type="predicted"/>
<keyword evidence="8" id="KW-0732">Signal</keyword>
<dbReference type="InterPro" id="IPR044632">
    <property type="entry name" value="DNAJC25-like"/>
</dbReference>
<reference evidence="10 11" key="1">
    <citation type="journal article" date="2020" name="G3 (Bethesda)">
        <title>Improved Reference Genome for Cyclotella cryptica CCMP332, a Model for Cell Wall Morphogenesis, Salinity Adaptation, and Lipid Production in Diatoms (Bacillariophyta).</title>
        <authorList>
            <person name="Roberts W.R."/>
            <person name="Downey K.M."/>
            <person name="Ruck E.C."/>
            <person name="Traller J.C."/>
            <person name="Alverson A.J."/>
        </authorList>
    </citation>
    <scope>NUCLEOTIDE SEQUENCE [LARGE SCALE GENOMIC DNA]</scope>
    <source>
        <strain evidence="10 11">CCMP332</strain>
    </source>
</reference>
<feature type="transmembrane region" description="Helical" evidence="7">
    <location>
        <begin position="183"/>
        <end position="201"/>
    </location>
</feature>
<evidence type="ECO:0000256" key="4">
    <source>
        <dbReference type="ARBA" id="ARBA00023136"/>
    </source>
</evidence>
<feature type="compositionally biased region" description="Basic and acidic residues" evidence="6">
    <location>
        <begin position="57"/>
        <end position="70"/>
    </location>
</feature>
<evidence type="ECO:0000256" key="2">
    <source>
        <dbReference type="ARBA" id="ARBA00022692"/>
    </source>
</evidence>
<name>A0ABD3Q1C8_9STRA</name>
<feature type="region of interest" description="Disordered" evidence="6">
    <location>
        <begin position="249"/>
        <end position="286"/>
    </location>
</feature>
<feature type="compositionally biased region" description="Polar residues" evidence="6">
    <location>
        <begin position="44"/>
        <end position="56"/>
    </location>
</feature>
<dbReference type="GO" id="GO:0016020">
    <property type="term" value="C:membrane"/>
    <property type="evidence" value="ECO:0007669"/>
    <property type="project" value="UniProtKB-SubCell"/>
</dbReference>
<sequence length="430" mass="49357">MSTAVHSLLTTMASRRQTTFAIALLVIFTFLHPTPTWAAVADNPANTVDPHTSSGTKPEEAHTEPQRDTSSDDWGSFYDPKNVFCGQYDCYKILGFDYFSWGDDPPSLKDITKSYRSLSRQWHPDKNKGKGAREKFVAIAKAYEILTNSDKRKEYDHFRDRPDEYFRKYGSGVLWQYAPKSDATFIIIIILAVGSAFTYYAQKSKWQRIADHLIKAAVEDLSPREGGSAESIEIREQALEILAEMKKESVTTEQSDNGVNTTKNLKTGEKKKKEKASKVSSKEKKEKNKEELRPIIVKLVNEIHDFGAGFHKPTLQDLLIVRMVKWPYHLTKSAVWWSKYALRRLKNLELNDEERETLTINAVGEVAWVAASEEDRCNMLKMDLWITENLVSWKEEQELHQLGLSANRKKQIKKLKKRGVSLIEEDDKMD</sequence>
<dbReference type="Pfam" id="PF00226">
    <property type="entry name" value="DnaJ"/>
    <property type="match status" value="1"/>
</dbReference>
<evidence type="ECO:0000256" key="8">
    <source>
        <dbReference type="SAM" id="SignalP"/>
    </source>
</evidence>
<dbReference type="PANTHER" id="PTHR44176">
    <property type="entry name" value="DNAJ HOMOLOG SUBFAMILY C MEMBER 25"/>
    <property type="match status" value="1"/>
</dbReference>
<organism evidence="10 11">
    <name type="scientific">Cyclotella cryptica</name>
    <dbReference type="NCBI Taxonomy" id="29204"/>
    <lineage>
        <taxon>Eukaryota</taxon>
        <taxon>Sar</taxon>
        <taxon>Stramenopiles</taxon>
        <taxon>Ochrophyta</taxon>
        <taxon>Bacillariophyta</taxon>
        <taxon>Coscinodiscophyceae</taxon>
        <taxon>Thalassiosirophycidae</taxon>
        <taxon>Stephanodiscales</taxon>
        <taxon>Stephanodiscaceae</taxon>
        <taxon>Cyclotella</taxon>
    </lineage>
</organism>
<dbReference type="PRINTS" id="PR00625">
    <property type="entry name" value="JDOMAIN"/>
</dbReference>
<protein>
    <recommendedName>
        <fullName evidence="9">J domain-containing protein</fullName>
    </recommendedName>
</protein>
<feature type="compositionally biased region" description="Basic and acidic residues" evidence="6">
    <location>
        <begin position="276"/>
        <end position="286"/>
    </location>
</feature>
<evidence type="ECO:0000256" key="5">
    <source>
        <dbReference type="ARBA" id="ARBA00023186"/>
    </source>
</evidence>
<dbReference type="SMART" id="SM00271">
    <property type="entry name" value="DnaJ"/>
    <property type="match status" value="1"/>
</dbReference>
<feature type="signal peptide" evidence="8">
    <location>
        <begin position="1"/>
        <end position="38"/>
    </location>
</feature>
<comment type="caution">
    <text evidence="10">The sequence shown here is derived from an EMBL/GenBank/DDBJ whole genome shotgun (WGS) entry which is preliminary data.</text>
</comment>
<evidence type="ECO:0000256" key="1">
    <source>
        <dbReference type="ARBA" id="ARBA00004141"/>
    </source>
</evidence>
<keyword evidence="11" id="KW-1185">Reference proteome</keyword>
<accession>A0ABD3Q1C8</accession>
<evidence type="ECO:0000256" key="3">
    <source>
        <dbReference type="ARBA" id="ARBA00022989"/>
    </source>
</evidence>
<dbReference type="SUPFAM" id="SSF46565">
    <property type="entry name" value="Chaperone J-domain"/>
    <property type="match status" value="1"/>
</dbReference>
<dbReference type="CDD" id="cd06257">
    <property type="entry name" value="DnaJ"/>
    <property type="match status" value="1"/>
</dbReference>
<keyword evidence="3 7" id="KW-1133">Transmembrane helix</keyword>
<gene>
    <name evidence="10" type="ORF">HJC23_013379</name>
</gene>
<dbReference type="Proteomes" id="UP001516023">
    <property type="component" value="Unassembled WGS sequence"/>
</dbReference>
<keyword evidence="5" id="KW-0143">Chaperone</keyword>
<dbReference type="PROSITE" id="PS50076">
    <property type="entry name" value="DNAJ_2"/>
    <property type="match status" value="1"/>
</dbReference>
<keyword evidence="2 7" id="KW-0812">Transmembrane</keyword>
<dbReference type="PANTHER" id="PTHR44176:SF1">
    <property type="entry name" value="DNAJ HOMOLOG SUBFAMILY C MEMBER 25"/>
    <property type="match status" value="1"/>
</dbReference>
<evidence type="ECO:0000259" key="9">
    <source>
        <dbReference type="PROSITE" id="PS50076"/>
    </source>
</evidence>
<evidence type="ECO:0000256" key="6">
    <source>
        <dbReference type="SAM" id="MobiDB-lite"/>
    </source>
</evidence>
<comment type="subcellular location">
    <subcellularLocation>
        <location evidence="1">Membrane</location>
        <topology evidence="1">Multi-pass membrane protein</topology>
    </subcellularLocation>
</comment>